<keyword evidence="2" id="KW-1185">Reference proteome</keyword>
<dbReference type="InterPro" id="IPR004304">
    <property type="entry name" value="FmdA_AmdA"/>
</dbReference>
<reference evidence="1 2" key="1">
    <citation type="submission" date="2018-05" db="EMBL/GenBank/DDBJ databases">
        <title>Genomic Encyclopedia of Type Strains, Phase IV (KMG-IV): sequencing the most valuable type-strain genomes for metagenomic binning, comparative biology and taxonomic classification.</title>
        <authorList>
            <person name="Goeker M."/>
        </authorList>
    </citation>
    <scope>NUCLEOTIDE SEQUENCE [LARGE SCALE GENOMIC DNA]</scope>
    <source>
        <strain evidence="1 2">DSM 103371</strain>
    </source>
</reference>
<accession>A0A316G9F8</accession>
<dbReference type="GO" id="GO:0016811">
    <property type="term" value="F:hydrolase activity, acting on carbon-nitrogen (but not peptide) bonds, in linear amides"/>
    <property type="evidence" value="ECO:0007669"/>
    <property type="project" value="InterPro"/>
</dbReference>
<dbReference type="PANTHER" id="PTHR31891:SF1">
    <property type="entry name" value="FORMAMIDASE C869.04-RELATED"/>
    <property type="match status" value="1"/>
</dbReference>
<dbReference type="Proteomes" id="UP000245390">
    <property type="component" value="Unassembled WGS sequence"/>
</dbReference>
<dbReference type="Gene3D" id="2.60.120.580">
    <property type="entry name" value="Acetamidase/Formamidase-like domains"/>
    <property type="match status" value="1"/>
</dbReference>
<dbReference type="Pfam" id="PF03069">
    <property type="entry name" value="FmdA_AmdA"/>
    <property type="match status" value="2"/>
</dbReference>
<dbReference type="Gene3D" id="2.40.10.120">
    <property type="match status" value="1"/>
</dbReference>
<dbReference type="EMBL" id="QGGV01000002">
    <property type="protein sequence ID" value="PWK57599.1"/>
    <property type="molecule type" value="Genomic_DNA"/>
</dbReference>
<dbReference type="Gene3D" id="3.10.28.20">
    <property type="entry name" value="Acetamidase/Formamidase-like domains"/>
    <property type="match status" value="1"/>
</dbReference>
<comment type="caution">
    <text evidence="1">The sequence shown here is derived from an EMBL/GenBank/DDBJ whole genome shotgun (WGS) entry which is preliminary data.</text>
</comment>
<dbReference type="PANTHER" id="PTHR31891">
    <property type="entry name" value="FORMAMIDASE C869.04-RELATED"/>
    <property type="match status" value="1"/>
</dbReference>
<sequence>MLSTRNYVLTETHRFRPTNWHNVFAAMKPALVVASGDTIITETLDAAGTNARGEQKANRPNPMNGPIYVAGAEPGDALRVEILRIDPVRATGWTRAALSANVLEPEYARNLPPRDVCNWIIDLETSTVQLATPPATLKQLILPCAPMIGCFGVAPAGGVAISTATSSRNGGNMDYRGFTAGCSVSFPVGVTGALFFLGDCHAAQGDGEIAGTGVETCCDVELRLTLEKHRSIGWPRGELDDRIFTVGNARPLDQALQHATTEMVVWLKSDYGLSDSDAAHLLGQTVRYEVGNVYNPAYTMVCSIAKKWLPEKPNQV</sequence>
<evidence type="ECO:0000313" key="1">
    <source>
        <dbReference type="EMBL" id="PWK57599.1"/>
    </source>
</evidence>
<dbReference type="SUPFAM" id="SSF141130">
    <property type="entry name" value="Acetamidase/Formamidase-like"/>
    <property type="match status" value="1"/>
</dbReference>
<protein>
    <submittedName>
        <fullName evidence="1">Acetamidase/formamidase</fullName>
    </submittedName>
</protein>
<proteinExistence type="predicted"/>
<name>A0A316G9F8_9RHOB</name>
<evidence type="ECO:0000313" key="2">
    <source>
        <dbReference type="Proteomes" id="UP000245390"/>
    </source>
</evidence>
<organism evidence="1 2">
    <name type="scientific">Silicimonas algicola</name>
    <dbReference type="NCBI Taxonomy" id="1826607"/>
    <lineage>
        <taxon>Bacteria</taxon>
        <taxon>Pseudomonadati</taxon>
        <taxon>Pseudomonadota</taxon>
        <taxon>Alphaproteobacteria</taxon>
        <taxon>Rhodobacterales</taxon>
        <taxon>Paracoccaceae</taxon>
    </lineage>
</organism>
<gene>
    <name evidence="1" type="ORF">C8D95_102244</name>
</gene>
<dbReference type="AlphaFoldDB" id="A0A316G9F8"/>